<sequence length="120" mass="12470">MSSSDAQGHAAEALRGKIRDISAVNLTIQHKREERFAAVYAPGGGFQVVGPCSLSASSSPFYCPSSSPSSAACSATGAGSIGAATRICTKMWENGARTAFITFAAVLAFQPAQWCSYYGH</sequence>
<protein>
    <submittedName>
        <fullName evidence="1">Uncharacterized protein</fullName>
    </submittedName>
</protein>
<dbReference type="AlphaFoldDB" id="A0ABD2IHD2"/>
<keyword evidence="2" id="KW-1185">Reference proteome</keyword>
<organism evidence="1 2">
    <name type="scientific">Heterodera trifolii</name>
    <dbReference type="NCBI Taxonomy" id="157864"/>
    <lineage>
        <taxon>Eukaryota</taxon>
        <taxon>Metazoa</taxon>
        <taxon>Ecdysozoa</taxon>
        <taxon>Nematoda</taxon>
        <taxon>Chromadorea</taxon>
        <taxon>Rhabditida</taxon>
        <taxon>Tylenchina</taxon>
        <taxon>Tylenchomorpha</taxon>
        <taxon>Tylenchoidea</taxon>
        <taxon>Heteroderidae</taxon>
        <taxon>Heteroderinae</taxon>
        <taxon>Heterodera</taxon>
    </lineage>
</organism>
<name>A0ABD2IHD2_9BILA</name>
<accession>A0ABD2IHD2</accession>
<comment type="caution">
    <text evidence="1">The sequence shown here is derived from an EMBL/GenBank/DDBJ whole genome shotgun (WGS) entry which is preliminary data.</text>
</comment>
<dbReference type="EMBL" id="JBICBT010001240">
    <property type="protein sequence ID" value="KAL3076901.1"/>
    <property type="molecule type" value="Genomic_DNA"/>
</dbReference>
<evidence type="ECO:0000313" key="2">
    <source>
        <dbReference type="Proteomes" id="UP001620626"/>
    </source>
</evidence>
<gene>
    <name evidence="1" type="ORF">niasHT_039681</name>
</gene>
<reference evidence="1 2" key="1">
    <citation type="submission" date="2024-10" db="EMBL/GenBank/DDBJ databases">
        <authorList>
            <person name="Kim D."/>
        </authorList>
    </citation>
    <scope>NUCLEOTIDE SEQUENCE [LARGE SCALE GENOMIC DNA]</scope>
    <source>
        <strain evidence="1">BH-2024</strain>
    </source>
</reference>
<dbReference type="Proteomes" id="UP001620626">
    <property type="component" value="Unassembled WGS sequence"/>
</dbReference>
<proteinExistence type="predicted"/>
<evidence type="ECO:0000313" key="1">
    <source>
        <dbReference type="EMBL" id="KAL3076901.1"/>
    </source>
</evidence>